<protein>
    <recommendedName>
        <fullName evidence="4">Integral membrane protein</fullName>
    </recommendedName>
</protein>
<feature type="transmembrane region" description="Helical" evidence="1">
    <location>
        <begin position="275"/>
        <end position="308"/>
    </location>
</feature>
<comment type="caution">
    <text evidence="2">The sequence shown here is derived from an EMBL/GenBank/DDBJ whole genome shotgun (WGS) entry which is preliminary data.</text>
</comment>
<sequence length="394" mass="42869">MTTTRPPVRDSAQRFFLDRGLPLVLTPRVRAYRIVRRSSSFVAALAVLELVAILMFGIFDVPDEEYDRRLGSSGWLTLLWILIGASVVVPPLVGALVARMTRGPAGGWVAPVVVVTMAVLVPVVGSLVVDGEVGADLLPVIGLHLLADVLVVLMNYLGAGSVLWWAARFAWRQLGALGTMGGRALPLVMLTVVVFFTGELWQWAATADRAVVWRTTAFLAAIALAFMITQLRDELRGIRRRLRTEGEAERILVRTPMASMPVPPTRPPMLFREKVNVLGVLLVAQAIQVVLFTVVVLVLFVVLGAIMLPTAIVETWSGATAAPGTWFGLRLPVPNSLVHMALFIAVLSGLYFTVHSSTDAQYRAQFFVPLIDDVAVSLAARDVYLTSWRSSPPG</sequence>
<evidence type="ECO:0000256" key="1">
    <source>
        <dbReference type="SAM" id="Phobius"/>
    </source>
</evidence>
<organism evidence="2 3">
    <name type="scientific">Nakamurella alba</name>
    <dbReference type="NCBI Taxonomy" id="2665158"/>
    <lineage>
        <taxon>Bacteria</taxon>
        <taxon>Bacillati</taxon>
        <taxon>Actinomycetota</taxon>
        <taxon>Actinomycetes</taxon>
        <taxon>Nakamurellales</taxon>
        <taxon>Nakamurellaceae</taxon>
        <taxon>Nakamurella</taxon>
    </lineage>
</organism>
<feature type="transmembrane region" description="Helical" evidence="1">
    <location>
        <begin position="40"/>
        <end position="59"/>
    </location>
</feature>
<evidence type="ECO:0000313" key="2">
    <source>
        <dbReference type="EMBL" id="MTD13021.1"/>
    </source>
</evidence>
<feature type="transmembrane region" description="Helical" evidence="1">
    <location>
        <begin position="336"/>
        <end position="354"/>
    </location>
</feature>
<feature type="transmembrane region" description="Helical" evidence="1">
    <location>
        <begin position="105"/>
        <end position="129"/>
    </location>
</feature>
<evidence type="ECO:0008006" key="4">
    <source>
        <dbReference type="Google" id="ProtNLM"/>
    </source>
</evidence>
<keyword evidence="1" id="KW-1133">Transmembrane helix</keyword>
<keyword evidence="1" id="KW-0812">Transmembrane</keyword>
<accession>A0A7K1FFY1</accession>
<evidence type="ECO:0000313" key="3">
    <source>
        <dbReference type="Proteomes" id="UP000460221"/>
    </source>
</evidence>
<reference evidence="2 3" key="1">
    <citation type="submission" date="2019-11" db="EMBL/GenBank/DDBJ databases">
        <authorList>
            <person name="Jiang L.-Q."/>
        </authorList>
    </citation>
    <scope>NUCLEOTIDE SEQUENCE [LARGE SCALE GENOMIC DNA]</scope>
    <source>
        <strain evidence="2 3">YIM 132087</strain>
    </source>
</reference>
<proteinExistence type="predicted"/>
<dbReference type="AlphaFoldDB" id="A0A7K1FFY1"/>
<feature type="transmembrane region" description="Helical" evidence="1">
    <location>
        <begin position="141"/>
        <end position="166"/>
    </location>
</feature>
<dbReference type="EMBL" id="WLYK01000001">
    <property type="protein sequence ID" value="MTD13021.1"/>
    <property type="molecule type" value="Genomic_DNA"/>
</dbReference>
<name>A0A7K1FFY1_9ACTN</name>
<feature type="transmembrane region" description="Helical" evidence="1">
    <location>
        <begin position="79"/>
        <end position="98"/>
    </location>
</feature>
<gene>
    <name evidence="2" type="ORF">GIS00_03550</name>
</gene>
<dbReference type="RefSeq" id="WP_154766975.1">
    <property type="nucleotide sequence ID" value="NZ_WLYK01000001.1"/>
</dbReference>
<keyword evidence="3" id="KW-1185">Reference proteome</keyword>
<dbReference type="Proteomes" id="UP000460221">
    <property type="component" value="Unassembled WGS sequence"/>
</dbReference>
<feature type="transmembrane region" description="Helical" evidence="1">
    <location>
        <begin position="211"/>
        <end position="231"/>
    </location>
</feature>
<keyword evidence="1" id="KW-0472">Membrane</keyword>